<comment type="caution">
    <text evidence="1">The sequence shown here is derived from an EMBL/GenBank/DDBJ whole genome shotgun (WGS) entry which is preliminary data.</text>
</comment>
<proteinExistence type="predicted"/>
<sequence>MLPDHLEAIKIAFTTLRPFVSGVIAVSAEDLNLFYNTEDDTRYVHFPNANAAILKPLYQACDPVTTTTDGEEVPDERFVKMGTMDTVDFATSFDLPGSGLLHLLNMKLLSGDGDRVLHAERGELSVFAKDAVVKPHSSTPRGQNFLGTLVLIFPTKHTGGGYVLRFKDQDWVFDPCKAMKDYKKGPSVAYIAVEKGVEQEVEKLRTGYRVALTYNLSQTYPDGLVTPDAPLMQATLATLLDDPTFMSNGGRLAFGLQRQYSLPRAPGKLYFSQFTSLLRGPDADLEETASRLSLFTSLCLWYEVDGDFYDGILCDFIPKDGQEVSDDMTFEQHLVECGGDRVITSPGVRDRANWEEPGEDDEEKVEMEIIWITDVPKRKDVKTTYSVYREEPSWVYGSLCLVMEVGPPDQRKTMNLS</sequence>
<gene>
    <name evidence="1" type="ORF">EIP91_005817</name>
</gene>
<evidence type="ECO:0000313" key="2">
    <source>
        <dbReference type="Proteomes" id="UP000292702"/>
    </source>
</evidence>
<protein>
    <submittedName>
        <fullName evidence="1">Uncharacterized protein</fullName>
    </submittedName>
</protein>
<evidence type="ECO:0000313" key="1">
    <source>
        <dbReference type="EMBL" id="TCD63232.1"/>
    </source>
</evidence>
<name>A0A4R0R6Z3_9APHY</name>
<reference evidence="1 2" key="1">
    <citation type="submission" date="2018-11" db="EMBL/GenBank/DDBJ databases">
        <title>Genome assembly of Steccherinum ochraceum LE-BIN_3174, the white-rot fungus of the Steccherinaceae family (The Residual Polyporoid clade, Polyporales, Basidiomycota).</title>
        <authorList>
            <person name="Fedorova T.V."/>
            <person name="Glazunova O.A."/>
            <person name="Landesman E.O."/>
            <person name="Moiseenko K.V."/>
            <person name="Psurtseva N.V."/>
            <person name="Savinova O.S."/>
            <person name="Shakhova N.V."/>
            <person name="Tyazhelova T.V."/>
            <person name="Vasina D.V."/>
        </authorList>
    </citation>
    <scope>NUCLEOTIDE SEQUENCE [LARGE SCALE GENOMIC DNA]</scope>
    <source>
        <strain evidence="1 2">LE-BIN_3174</strain>
    </source>
</reference>
<keyword evidence="2" id="KW-1185">Reference proteome</keyword>
<dbReference type="AlphaFoldDB" id="A0A4R0R6Z3"/>
<dbReference type="EMBL" id="RWJN01000313">
    <property type="protein sequence ID" value="TCD63232.1"/>
    <property type="molecule type" value="Genomic_DNA"/>
</dbReference>
<organism evidence="1 2">
    <name type="scientific">Steccherinum ochraceum</name>
    <dbReference type="NCBI Taxonomy" id="92696"/>
    <lineage>
        <taxon>Eukaryota</taxon>
        <taxon>Fungi</taxon>
        <taxon>Dikarya</taxon>
        <taxon>Basidiomycota</taxon>
        <taxon>Agaricomycotina</taxon>
        <taxon>Agaricomycetes</taxon>
        <taxon>Polyporales</taxon>
        <taxon>Steccherinaceae</taxon>
        <taxon>Steccherinum</taxon>
    </lineage>
</organism>
<dbReference type="OrthoDB" id="27483at2759"/>
<dbReference type="Proteomes" id="UP000292702">
    <property type="component" value="Unassembled WGS sequence"/>
</dbReference>
<accession>A0A4R0R6Z3</accession>